<evidence type="ECO:0008006" key="3">
    <source>
        <dbReference type="Google" id="ProtNLM"/>
    </source>
</evidence>
<gene>
    <name evidence="1" type="ORF">IFT62_09170</name>
</gene>
<organism evidence="1 2">
    <name type="scientific">Pseudomonas lutea</name>
    <dbReference type="NCBI Taxonomy" id="243924"/>
    <lineage>
        <taxon>Bacteria</taxon>
        <taxon>Pseudomonadati</taxon>
        <taxon>Pseudomonadota</taxon>
        <taxon>Gammaproteobacteria</taxon>
        <taxon>Pseudomonadales</taxon>
        <taxon>Pseudomonadaceae</taxon>
        <taxon>Pseudomonas</taxon>
    </lineage>
</organism>
<evidence type="ECO:0000313" key="1">
    <source>
        <dbReference type="EMBL" id="MBD8121381.1"/>
    </source>
</evidence>
<keyword evidence="2" id="KW-1185">Reference proteome</keyword>
<comment type="caution">
    <text evidence="1">The sequence shown here is derived from an EMBL/GenBank/DDBJ whole genome shotgun (WGS) entry which is preliminary data.</text>
</comment>
<accession>A0ABR9A5X0</accession>
<dbReference type="Proteomes" id="UP000625247">
    <property type="component" value="Unassembled WGS sequence"/>
</dbReference>
<name>A0ABR9A5X0_9PSED</name>
<sequence>MYLGDPTVGRVVEQRYDQYVNPVVRKANISLLERFNENYVSWWPLDGAGMMDKKPQARKFFLEEDIVLEQSDPHVVYEIDGLDLAAMRTAWFQIKRKQGAHYQMFRKSCATVVLRVLKAGGAFSKISGAKALWLSHNSYVTPKNVAQLCNELRDAGHATKSKNANCPEKGPFRFGLR</sequence>
<protein>
    <recommendedName>
        <fullName evidence="3">DUF4105 domain-containing protein</fullName>
    </recommendedName>
</protein>
<proteinExistence type="predicted"/>
<evidence type="ECO:0000313" key="2">
    <source>
        <dbReference type="Proteomes" id="UP000625247"/>
    </source>
</evidence>
<reference evidence="1 2" key="1">
    <citation type="journal article" date="2020" name="FEMS Microbiol. Ecol.">
        <title>Temporal dynamics of bacterial communities during seed development and maturation.</title>
        <authorList>
            <person name="Chesneau G."/>
            <person name="Torres-Cortes G."/>
            <person name="Briand M."/>
            <person name="Darrasse A."/>
            <person name="Preveaux A."/>
            <person name="Marais C."/>
            <person name="Jacques M.A."/>
            <person name="Shade A."/>
            <person name="Barret M."/>
        </authorList>
    </citation>
    <scope>NUCLEOTIDE SEQUENCE [LARGE SCALE GENOMIC DNA]</scope>
    <source>
        <strain evidence="1 2">CFBP13723</strain>
    </source>
</reference>
<dbReference type="EMBL" id="JACYNP010000003">
    <property type="protein sequence ID" value="MBD8121381.1"/>
    <property type="molecule type" value="Genomic_DNA"/>
</dbReference>